<organism evidence="1 2">
    <name type="scientific">Kocuria dechangensis</name>
    <dbReference type="NCBI Taxonomy" id="1176249"/>
    <lineage>
        <taxon>Bacteria</taxon>
        <taxon>Bacillati</taxon>
        <taxon>Actinomycetota</taxon>
        <taxon>Actinomycetes</taxon>
        <taxon>Micrococcales</taxon>
        <taxon>Micrococcaceae</taxon>
        <taxon>Kocuria</taxon>
    </lineage>
</organism>
<reference evidence="1" key="2">
    <citation type="submission" date="2020-09" db="EMBL/GenBank/DDBJ databases">
        <authorList>
            <person name="Sun Q."/>
            <person name="Zhou Y."/>
        </authorList>
    </citation>
    <scope>NUCLEOTIDE SEQUENCE</scope>
    <source>
        <strain evidence="1">CGMCC 1.12187</strain>
    </source>
</reference>
<reference evidence="1" key="1">
    <citation type="journal article" date="2014" name="Int. J. Syst. Evol. Microbiol.">
        <title>Complete genome sequence of Corynebacterium casei LMG S-19264T (=DSM 44701T), isolated from a smear-ripened cheese.</title>
        <authorList>
            <consortium name="US DOE Joint Genome Institute (JGI-PGF)"/>
            <person name="Walter F."/>
            <person name="Albersmeier A."/>
            <person name="Kalinowski J."/>
            <person name="Ruckert C."/>
        </authorList>
    </citation>
    <scope>NUCLEOTIDE SEQUENCE</scope>
    <source>
        <strain evidence="1">CGMCC 1.12187</strain>
    </source>
</reference>
<dbReference type="AlphaFoldDB" id="A0A917H074"/>
<sequence length="203" mass="21719">MSATETLPQALAPALPGPLDPVLLADAPFADASPDDLSFSTDAPRLPALAVRRAEPAGLLGTTLELRVLGASHQVVLERDGHEWVETLACRPGHDPFLPTALRRAAPVPFAADYETGCTVTGHSGRGLRRQVERLLGTCRSAPHALVVRFAGDPSALTGLCAWEDGAGGLLWRSWHVYPQARRIVHSRSALRLLPRPGSPVER</sequence>
<dbReference type="RefSeq" id="WP_188538435.1">
    <property type="nucleotide sequence ID" value="NZ_BMEQ01000017.1"/>
</dbReference>
<dbReference type="Proteomes" id="UP000638848">
    <property type="component" value="Unassembled WGS sequence"/>
</dbReference>
<protein>
    <recommendedName>
        <fullName evidence="3">DUF2617 family protein</fullName>
    </recommendedName>
</protein>
<evidence type="ECO:0000313" key="1">
    <source>
        <dbReference type="EMBL" id="GGG63711.1"/>
    </source>
</evidence>
<name>A0A917H074_9MICC</name>
<comment type="caution">
    <text evidence="1">The sequence shown here is derived from an EMBL/GenBank/DDBJ whole genome shotgun (WGS) entry which is preliminary data.</text>
</comment>
<dbReference type="InterPro" id="IPR024486">
    <property type="entry name" value="DUF2617"/>
</dbReference>
<accession>A0A917H074</accession>
<evidence type="ECO:0000313" key="2">
    <source>
        <dbReference type="Proteomes" id="UP000638848"/>
    </source>
</evidence>
<keyword evidence="2" id="KW-1185">Reference proteome</keyword>
<dbReference type="EMBL" id="BMEQ01000017">
    <property type="protein sequence ID" value="GGG63711.1"/>
    <property type="molecule type" value="Genomic_DNA"/>
</dbReference>
<evidence type="ECO:0008006" key="3">
    <source>
        <dbReference type="Google" id="ProtNLM"/>
    </source>
</evidence>
<proteinExistence type="predicted"/>
<dbReference type="Pfam" id="PF10936">
    <property type="entry name" value="DUF2617"/>
    <property type="match status" value="1"/>
</dbReference>
<gene>
    <name evidence="1" type="ORF">GCM10011374_28980</name>
</gene>